<protein>
    <submittedName>
        <fullName evidence="1">Uncharacterized protein</fullName>
    </submittedName>
</protein>
<evidence type="ECO:0000313" key="1">
    <source>
        <dbReference type="EMBL" id="SNV37431.1"/>
    </source>
</evidence>
<reference evidence="1 2" key="1">
    <citation type="submission" date="2017-06" db="EMBL/GenBank/DDBJ databases">
        <authorList>
            <consortium name="Pathogen Informatics"/>
        </authorList>
    </citation>
    <scope>NUCLEOTIDE SEQUENCE [LARGE SCALE GENOMIC DNA]</scope>
    <source>
        <strain evidence="1 2">NCTC12149</strain>
    </source>
</reference>
<gene>
    <name evidence="1" type="ORF">SAMEA4412673_00210</name>
</gene>
<evidence type="ECO:0000313" key="2">
    <source>
        <dbReference type="Proteomes" id="UP000215355"/>
    </source>
</evidence>
<dbReference type="Proteomes" id="UP000215355">
    <property type="component" value="Chromosome 1"/>
</dbReference>
<dbReference type="InterPro" id="IPR058702">
    <property type="entry name" value="MafI2-like"/>
</dbReference>
<proteinExistence type="predicted"/>
<dbReference type="Pfam" id="PF26541">
    <property type="entry name" value="MafI2"/>
    <property type="match status" value="1"/>
</dbReference>
<accession>A0AAJ4X955</accession>
<dbReference type="EMBL" id="LT906468">
    <property type="protein sequence ID" value="SNV37431.1"/>
    <property type="molecule type" value="Genomic_DNA"/>
</dbReference>
<name>A0AAJ4X955_9SPHI</name>
<dbReference type="KEGG" id="smiz:4412673_00210"/>
<dbReference type="RefSeq" id="WP_093101012.1">
    <property type="nucleotide sequence ID" value="NZ_FNGK01000009.1"/>
</dbReference>
<organism evidence="1 2">
    <name type="scientific">Sphingobacterium mizutaii</name>
    <dbReference type="NCBI Taxonomy" id="1010"/>
    <lineage>
        <taxon>Bacteria</taxon>
        <taxon>Pseudomonadati</taxon>
        <taxon>Bacteroidota</taxon>
        <taxon>Sphingobacteriia</taxon>
        <taxon>Sphingobacteriales</taxon>
        <taxon>Sphingobacteriaceae</taxon>
        <taxon>Sphingobacterium</taxon>
    </lineage>
</organism>
<dbReference type="AlphaFoldDB" id="A0AAJ4X955"/>
<sequence>MIDLNRVRLSLHRALLFNILCSVRFIFVKVIGNKLILTVYSDVEFSLVEKDVYYSVIGEVTGDFVELDDSISELNLVVSQVNFEKLATNNIGDLIYARYE</sequence>